<dbReference type="Proteomes" id="UP000623467">
    <property type="component" value="Unassembled WGS sequence"/>
</dbReference>
<feature type="domain" description="DUF6534" evidence="2">
    <location>
        <begin position="11"/>
        <end position="51"/>
    </location>
</feature>
<feature type="transmembrane region" description="Helical" evidence="1">
    <location>
        <begin position="12"/>
        <end position="39"/>
    </location>
</feature>
<gene>
    <name evidence="3" type="ORF">MSAN_01469900</name>
</gene>
<protein>
    <recommendedName>
        <fullName evidence="2">DUF6534 domain-containing protein</fullName>
    </recommendedName>
</protein>
<evidence type="ECO:0000256" key="1">
    <source>
        <dbReference type="SAM" id="Phobius"/>
    </source>
</evidence>
<keyword evidence="1" id="KW-0812">Transmembrane</keyword>
<organism evidence="3 4">
    <name type="scientific">Mycena sanguinolenta</name>
    <dbReference type="NCBI Taxonomy" id="230812"/>
    <lineage>
        <taxon>Eukaryota</taxon>
        <taxon>Fungi</taxon>
        <taxon>Dikarya</taxon>
        <taxon>Basidiomycota</taxon>
        <taxon>Agaricomycotina</taxon>
        <taxon>Agaricomycetes</taxon>
        <taxon>Agaricomycetidae</taxon>
        <taxon>Agaricales</taxon>
        <taxon>Marasmiineae</taxon>
        <taxon>Mycenaceae</taxon>
        <taxon>Mycena</taxon>
    </lineage>
</organism>
<evidence type="ECO:0000313" key="4">
    <source>
        <dbReference type="Proteomes" id="UP000623467"/>
    </source>
</evidence>
<evidence type="ECO:0000313" key="3">
    <source>
        <dbReference type="EMBL" id="KAF7355529.1"/>
    </source>
</evidence>
<name>A0A8H6YAP6_9AGAR</name>
<dbReference type="Pfam" id="PF20152">
    <property type="entry name" value="DUF6534"/>
    <property type="match status" value="1"/>
</dbReference>
<keyword evidence="4" id="KW-1185">Reference proteome</keyword>
<dbReference type="AlphaFoldDB" id="A0A8H6YAP6"/>
<dbReference type="InterPro" id="IPR045339">
    <property type="entry name" value="DUF6534"/>
</dbReference>
<sequence>MFTLQRPARVFGVITLLCYVTMVANFIWIALVVITARLFSNSLLTSLNSRATLRAMKNEVSATPVTPVPMVSRDSWSSVST</sequence>
<evidence type="ECO:0000259" key="2">
    <source>
        <dbReference type="Pfam" id="PF20152"/>
    </source>
</evidence>
<keyword evidence="1" id="KW-1133">Transmembrane helix</keyword>
<dbReference type="EMBL" id="JACAZH010000011">
    <property type="protein sequence ID" value="KAF7355529.1"/>
    <property type="molecule type" value="Genomic_DNA"/>
</dbReference>
<proteinExistence type="predicted"/>
<accession>A0A8H6YAP6</accession>
<keyword evidence="1" id="KW-0472">Membrane</keyword>
<reference evidence="3" key="1">
    <citation type="submission" date="2020-05" db="EMBL/GenBank/DDBJ databases">
        <title>Mycena genomes resolve the evolution of fungal bioluminescence.</title>
        <authorList>
            <person name="Tsai I.J."/>
        </authorList>
    </citation>
    <scope>NUCLEOTIDE SEQUENCE</scope>
    <source>
        <strain evidence="3">160909Yilan</strain>
    </source>
</reference>
<comment type="caution">
    <text evidence="3">The sequence shown here is derived from an EMBL/GenBank/DDBJ whole genome shotgun (WGS) entry which is preliminary data.</text>
</comment>